<evidence type="ECO:0000313" key="1">
    <source>
        <dbReference type="EMBL" id="CAH3016558.1"/>
    </source>
</evidence>
<protein>
    <submittedName>
        <fullName evidence="1">Uncharacterized protein</fullName>
    </submittedName>
</protein>
<reference evidence="1 2" key="1">
    <citation type="submission" date="2022-05" db="EMBL/GenBank/DDBJ databases">
        <authorList>
            <consortium name="Genoscope - CEA"/>
            <person name="William W."/>
        </authorList>
    </citation>
    <scope>NUCLEOTIDE SEQUENCE [LARGE SCALE GENOMIC DNA]</scope>
</reference>
<sequence>MEFLRSFLRSQLAGKPLDGAAKRWLISHDKKQLEHIFPETLKETTESQEQMGRRTKLRTLGKTGWGARADSLCTFKLSFDVILKALEVLHNLLACRRSKPSYRLYKWYGLYKWFRRVRGPAATKATKARGFINSMLKFEFIIALIACEWLLQFTVPLTNYLQRVDLNLL</sequence>
<dbReference type="EMBL" id="CALNXI010000043">
    <property type="protein sequence ID" value="CAH3016558.1"/>
    <property type="molecule type" value="Genomic_DNA"/>
</dbReference>
<proteinExistence type="predicted"/>
<comment type="caution">
    <text evidence="1">The sequence shown here is derived from an EMBL/GenBank/DDBJ whole genome shotgun (WGS) entry which is preliminary data.</text>
</comment>
<organism evidence="1 2">
    <name type="scientific">Porites evermanni</name>
    <dbReference type="NCBI Taxonomy" id="104178"/>
    <lineage>
        <taxon>Eukaryota</taxon>
        <taxon>Metazoa</taxon>
        <taxon>Cnidaria</taxon>
        <taxon>Anthozoa</taxon>
        <taxon>Hexacorallia</taxon>
        <taxon>Scleractinia</taxon>
        <taxon>Fungiina</taxon>
        <taxon>Poritidae</taxon>
        <taxon>Porites</taxon>
    </lineage>
</organism>
<evidence type="ECO:0000313" key="2">
    <source>
        <dbReference type="Proteomes" id="UP001159427"/>
    </source>
</evidence>
<dbReference type="Proteomes" id="UP001159427">
    <property type="component" value="Unassembled WGS sequence"/>
</dbReference>
<accession>A0ABN8LMB3</accession>
<name>A0ABN8LMB3_9CNID</name>
<gene>
    <name evidence="1" type="ORF">PEVE_00030387</name>
</gene>
<keyword evidence="2" id="KW-1185">Reference proteome</keyword>